<dbReference type="GO" id="GO:0009011">
    <property type="term" value="F:alpha-1,4-glucan glucosyltransferase (ADP-glucose donor) activity"/>
    <property type="evidence" value="ECO:0007669"/>
    <property type="project" value="UniProtKB-UniRule"/>
</dbReference>
<dbReference type="PANTHER" id="PTHR45825:SF8">
    <property type="entry name" value="GLYCOGEN SYNTHASE"/>
    <property type="match status" value="1"/>
</dbReference>
<dbReference type="GO" id="GO:0004373">
    <property type="term" value="F:alpha-1,4-glucan glucosyltransferase (UDP-glucose donor) activity"/>
    <property type="evidence" value="ECO:0007669"/>
    <property type="project" value="InterPro"/>
</dbReference>
<evidence type="ECO:0000256" key="3">
    <source>
        <dbReference type="ARBA" id="ARBA00022676"/>
    </source>
</evidence>
<dbReference type="NCBIfam" id="TIGR02095">
    <property type="entry name" value="glgA"/>
    <property type="match status" value="1"/>
</dbReference>
<dbReference type="EC" id="2.4.1.21" evidence="6"/>
<feature type="region of interest" description="Disordered" evidence="7">
    <location>
        <begin position="1"/>
        <end position="29"/>
    </location>
</feature>
<evidence type="ECO:0000256" key="1">
    <source>
        <dbReference type="ARBA" id="ARBA00001478"/>
    </source>
</evidence>
<dbReference type="NCBIfam" id="NF001901">
    <property type="entry name" value="PRK00654.1-5"/>
    <property type="match status" value="1"/>
</dbReference>
<keyword evidence="4 6" id="KW-0808">Transferase</keyword>
<dbReference type="CDD" id="cd03791">
    <property type="entry name" value="GT5_Glycogen_synthase_DULL1-like"/>
    <property type="match status" value="1"/>
</dbReference>
<evidence type="ECO:0000259" key="8">
    <source>
        <dbReference type="Pfam" id="PF08323"/>
    </source>
</evidence>
<dbReference type="PANTHER" id="PTHR45825">
    <property type="entry name" value="GRANULE-BOUND STARCH SYNTHASE 1, CHLOROPLASTIC/AMYLOPLASTIC"/>
    <property type="match status" value="1"/>
</dbReference>
<name>A0A8J2ZAI1_9PROT</name>
<evidence type="ECO:0000313" key="9">
    <source>
        <dbReference type="EMBL" id="GGG30004.1"/>
    </source>
</evidence>
<dbReference type="GO" id="GO:0005978">
    <property type="term" value="P:glycogen biosynthetic process"/>
    <property type="evidence" value="ECO:0007669"/>
    <property type="project" value="UniProtKB-UniRule"/>
</dbReference>
<evidence type="ECO:0000256" key="2">
    <source>
        <dbReference type="ARBA" id="ARBA00010281"/>
    </source>
</evidence>
<keyword evidence="3 6" id="KW-0328">Glycosyltransferase</keyword>
<organism evidence="9 10">
    <name type="scientific">Caldovatus sediminis</name>
    <dbReference type="NCBI Taxonomy" id="2041189"/>
    <lineage>
        <taxon>Bacteria</taxon>
        <taxon>Pseudomonadati</taxon>
        <taxon>Pseudomonadota</taxon>
        <taxon>Alphaproteobacteria</taxon>
        <taxon>Acetobacterales</taxon>
        <taxon>Roseomonadaceae</taxon>
        <taxon>Caldovatus</taxon>
    </lineage>
</organism>
<dbReference type="Pfam" id="PF13692">
    <property type="entry name" value="Glyco_trans_1_4"/>
    <property type="match status" value="1"/>
</dbReference>
<comment type="caution">
    <text evidence="9">The sequence shown here is derived from an EMBL/GenBank/DDBJ whole genome shotgun (WGS) entry which is preliminary data.</text>
</comment>
<dbReference type="NCBIfam" id="NF001899">
    <property type="entry name" value="PRK00654.1-2"/>
    <property type="match status" value="1"/>
</dbReference>
<comment type="function">
    <text evidence="6">Synthesizes alpha-1,4-glucan chains using ADP-glucose.</text>
</comment>
<dbReference type="UniPathway" id="UPA00164"/>
<dbReference type="InterPro" id="IPR013534">
    <property type="entry name" value="Starch_synth_cat_dom"/>
</dbReference>
<evidence type="ECO:0000313" key="10">
    <source>
        <dbReference type="Proteomes" id="UP000597507"/>
    </source>
</evidence>
<dbReference type="Gene3D" id="3.40.50.2000">
    <property type="entry name" value="Glycogen Phosphorylase B"/>
    <property type="match status" value="2"/>
</dbReference>
<protein>
    <recommendedName>
        <fullName evidence="6">Glycogen synthase</fullName>
        <ecNumber evidence="6">2.4.1.21</ecNumber>
    </recommendedName>
    <alternativeName>
        <fullName evidence="6">Starch [bacterial glycogen] synthase</fullName>
    </alternativeName>
</protein>
<evidence type="ECO:0000256" key="6">
    <source>
        <dbReference type="HAMAP-Rule" id="MF_00484"/>
    </source>
</evidence>
<dbReference type="HAMAP" id="MF_00484">
    <property type="entry name" value="Glycogen_synth"/>
    <property type="match status" value="1"/>
</dbReference>
<dbReference type="SUPFAM" id="SSF53756">
    <property type="entry name" value="UDP-Glycosyltransferase/glycogen phosphorylase"/>
    <property type="match status" value="1"/>
</dbReference>
<keyword evidence="5 6" id="KW-0320">Glycogen biosynthesis</keyword>
<dbReference type="RefSeq" id="WP_188899623.1">
    <property type="nucleotide sequence ID" value="NZ_BMKS01000004.1"/>
</dbReference>
<dbReference type="InterPro" id="IPR011835">
    <property type="entry name" value="GS/SS"/>
</dbReference>
<gene>
    <name evidence="6 9" type="primary">glgA</name>
    <name evidence="9" type="ORF">GCM10010964_17410</name>
</gene>
<dbReference type="Proteomes" id="UP000597507">
    <property type="component" value="Unassembled WGS sequence"/>
</dbReference>
<reference evidence="9 10" key="1">
    <citation type="journal article" date="2014" name="Int. J. Syst. Evol. Microbiol.">
        <title>Complete genome sequence of Corynebacterium casei LMG S-19264T (=DSM 44701T), isolated from a smear-ripened cheese.</title>
        <authorList>
            <consortium name="US DOE Joint Genome Institute (JGI-PGF)"/>
            <person name="Walter F."/>
            <person name="Albersmeier A."/>
            <person name="Kalinowski J."/>
            <person name="Ruckert C."/>
        </authorList>
    </citation>
    <scope>NUCLEOTIDE SEQUENCE [LARGE SCALE GENOMIC DNA]</scope>
    <source>
        <strain evidence="9 10">CGMCC 1.16330</strain>
    </source>
</reference>
<dbReference type="EMBL" id="BMKS01000004">
    <property type="protein sequence ID" value="GGG30004.1"/>
    <property type="molecule type" value="Genomic_DNA"/>
</dbReference>
<feature type="binding site" evidence="6">
    <location>
        <position position="48"/>
    </location>
    <ligand>
        <name>ADP-alpha-D-glucose</name>
        <dbReference type="ChEBI" id="CHEBI:57498"/>
    </ligand>
</feature>
<feature type="domain" description="Starch synthase catalytic" evidence="8">
    <location>
        <begin position="37"/>
        <end position="269"/>
    </location>
</feature>
<comment type="pathway">
    <text evidence="6">Glycan biosynthesis; glycogen biosynthesis.</text>
</comment>
<dbReference type="Pfam" id="PF08323">
    <property type="entry name" value="Glyco_transf_5"/>
    <property type="match status" value="1"/>
</dbReference>
<keyword evidence="10" id="KW-1185">Reference proteome</keyword>
<evidence type="ECO:0000256" key="7">
    <source>
        <dbReference type="SAM" id="MobiDB-lite"/>
    </source>
</evidence>
<evidence type="ECO:0000256" key="4">
    <source>
        <dbReference type="ARBA" id="ARBA00022679"/>
    </source>
</evidence>
<comment type="similarity">
    <text evidence="2 6">Belongs to the glycosyltransferase 1 family. Bacterial/plant glycogen synthase subfamily.</text>
</comment>
<comment type="catalytic activity">
    <reaction evidence="1 6">
        <text>[(1-&gt;4)-alpha-D-glucosyl](n) + ADP-alpha-D-glucose = [(1-&gt;4)-alpha-D-glucosyl](n+1) + ADP + H(+)</text>
        <dbReference type="Rhea" id="RHEA:18189"/>
        <dbReference type="Rhea" id="RHEA-COMP:9584"/>
        <dbReference type="Rhea" id="RHEA-COMP:9587"/>
        <dbReference type="ChEBI" id="CHEBI:15378"/>
        <dbReference type="ChEBI" id="CHEBI:15444"/>
        <dbReference type="ChEBI" id="CHEBI:57498"/>
        <dbReference type="ChEBI" id="CHEBI:456216"/>
        <dbReference type="EC" id="2.4.1.21"/>
    </reaction>
</comment>
<sequence>MPALEPTERAGNGRAHPSPPVRAARDPAAAPNGHRALFVTSEMADFVKAGGLGEVSAALPRSLRRRLDVRVLIPGYREVLARGGPIAVVGRLPALGEIPTCEIGRLETADGLIVHALLCPALYDREGSPYGDAHGVDWRDNDLRFARLGLAAAAFARGLADPGWQPDILHLNDWPTALAPAYLAWSGTPVPSVLTIHNLAYQGLFARERAGSLGIPDHAFRIDGVEFHGKLSFLKAGLFYASHLTTVSPTYAEEILRPEFGCGLEGLLRTRAAEGRLSGILNGIDESWDPRTDRHLAGRFGVDDWRGKQANAEHVRRAHGMSDSAGPLFAIVSRLVHQKGVDLAAAAAEAIVEQGGQLVVTGRGESRPEAALQDVAHRHPGAVAVRIGFDETEARRTYAGSDFLLMPSRFEPCGLSQMYAQRFGSLPVAHRTGGLADTIEDGITGFLFGECSLSALTAAIARAFAAFRSRERLDAMRRAAMTRPRGWEEAASAYEGVCARLHAAARRSTLVRTLAGHTPREAR</sequence>
<accession>A0A8J2ZAI1</accession>
<dbReference type="AlphaFoldDB" id="A0A8J2ZAI1"/>
<evidence type="ECO:0000256" key="5">
    <source>
        <dbReference type="ARBA" id="ARBA00023056"/>
    </source>
</evidence>
<proteinExistence type="inferred from homology"/>